<dbReference type="InterPro" id="IPR007739">
    <property type="entry name" value="RgpF"/>
</dbReference>
<protein>
    <submittedName>
        <fullName evidence="1">Rhamnan synthesis protein F</fullName>
    </submittedName>
</protein>
<dbReference type="AlphaFoldDB" id="A0AAD1FJF9"/>
<proteinExistence type="predicted"/>
<accession>A0AAD1FJF9</accession>
<evidence type="ECO:0000313" key="2">
    <source>
        <dbReference type="Proteomes" id="UP000217792"/>
    </source>
</evidence>
<organism evidence="1 2">
    <name type="scientific">Streptococcus intermedius</name>
    <dbReference type="NCBI Taxonomy" id="1338"/>
    <lineage>
        <taxon>Bacteria</taxon>
        <taxon>Bacillati</taxon>
        <taxon>Bacillota</taxon>
        <taxon>Bacilli</taxon>
        <taxon>Lactobacillales</taxon>
        <taxon>Streptococcaceae</taxon>
        <taxon>Streptococcus</taxon>
        <taxon>Streptococcus anginosus group</taxon>
    </lineage>
</organism>
<name>A0AAD1FJF9_STRIT</name>
<dbReference type="EMBL" id="AP014880">
    <property type="protein sequence ID" value="BAW16800.1"/>
    <property type="molecule type" value="Genomic_DNA"/>
</dbReference>
<dbReference type="RefSeq" id="WP_096362754.1">
    <property type="nucleotide sequence ID" value="NZ_AP014880.1"/>
</dbReference>
<reference evidence="1 2" key="1">
    <citation type="journal article" date="2017" name="Infect. Immun.">
        <title>Characterization of the Pathogenicity of Streptococcus intermedius TYG1620 Isolated from a Human Brain Abscess Based on the Complete Genome Sequence with Transcriptome Analysis and Transposon Mutagenesis in a Murine Subcutaneous Abscess Model.</title>
        <authorList>
            <person name="Hasegawa N."/>
            <person name="Sekizuka T."/>
            <person name="Sugi Y."/>
            <person name="Kawakami N."/>
            <person name="Ogasawara Y."/>
            <person name="Kato K."/>
            <person name="Yamashita A."/>
            <person name="Takeuchi F."/>
            <person name="Kuroda M."/>
        </authorList>
    </citation>
    <scope>NUCLEOTIDE SEQUENCE [LARGE SCALE GENOMIC DNA]</scope>
    <source>
        <strain evidence="1 2">TYG1620</strain>
    </source>
</reference>
<evidence type="ECO:0000313" key="1">
    <source>
        <dbReference type="EMBL" id="BAW16800.1"/>
    </source>
</evidence>
<dbReference type="Pfam" id="PF05045">
    <property type="entry name" value="RgpF"/>
    <property type="match status" value="1"/>
</dbReference>
<gene>
    <name evidence="1" type="ORF">SITYG_08160</name>
</gene>
<sequence>MKRLLIYVHFNKYDHISRHVFYQIEHMRPLFEKLVFISNSKLSLSEVEKLREKKLIDEFIQRENTGYDFGAWHDGMALVGFDKLKEYDSITVMNDTCFGPLWDMKPIYQKYESNSEVDFWGMTNHQEVKQRNLFINEHLQSYFISFKNRLVQSTVFQNFWQSVENYIDVQKVIDNYETQYTKKFVDAGFKYQTILNTIPLKDDFFHSNFTIHYPHVLLENHVPFIKIKTFDLTQHLSPYLLKAIEQESDYPTEFILSHMSDMSLPTPPYLLDRKVLKDNQFQYSNQKKVAVHLHTYYVDLLEEFLIAFEGFHFNYDLFLTTDSEKKKAEIEKILTKHGKVGKVYITGNRGRDVIPMLKLKKELSKYDYIGHFHTKKSPEYPHWVGDSWRNELFDMLIKPADKVIASLENDERLGLVIADIPSFFRYTKIVDPWNENKFADDMNLLWERMNIKRSIDFNQLNTFVMSYGTFIWFKYAALKPLFDLNLQDEDIPSEPLPQHTILHSIERILVYLAWSQRYDYAISKNEIYITPFVDNIVLNIRPDTLPNTYINFDNIGGIKGALKYIYRGPGSAIKYLLKRLKRKFTS</sequence>
<dbReference type="Proteomes" id="UP000217792">
    <property type="component" value="Chromosome"/>
</dbReference>